<dbReference type="PANTHER" id="PTHR34348:SF1">
    <property type="entry name" value="SURFEIT LOCUS PROTEIN 2"/>
    <property type="match status" value="1"/>
</dbReference>
<dbReference type="InterPro" id="IPR008833">
    <property type="entry name" value="Surf2"/>
</dbReference>
<evidence type="ECO:0000256" key="1">
    <source>
        <dbReference type="SAM" id="MobiDB-lite"/>
    </source>
</evidence>
<dbReference type="EnsemblMetazoa" id="CapteT226561">
    <property type="protein sequence ID" value="CapteP226561"/>
    <property type="gene ID" value="CapteG226561"/>
</dbReference>
<dbReference type="AlphaFoldDB" id="R7TRJ5"/>
<reference evidence="4" key="1">
    <citation type="submission" date="2012-12" db="EMBL/GenBank/DDBJ databases">
        <authorList>
            <person name="Hellsten U."/>
            <person name="Grimwood J."/>
            <person name="Chapman J.A."/>
            <person name="Shapiro H."/>
            <person name="Aerts A."/>
            <person name="Otillar R.P."/>
            <person name="Terry A.Y."/>
            <person name="Boore J.L."/>
            <person name="Simakov O."/>
            <person name="Marletaz F."/>
            <person name="Cho S.-J."/>
            <person name="Edsinger-Gonzales E."/>
            <person name="Havlak P."/>
            <person name="Kuo D.-H."/>
            <person name="Larsson T."/>
            <person name="Lv J."/>
            <person name="Arendt D."/>
            <person name="Savage R."/>
            <person name="Osoegawa K."/>
            <person name="de Jong P."/>
            <person name="Lindberg D.R."/>
            <person name="Seaver E.C."/>
            <person name="Weisblat D.A."/>
            <person name="Putnam N.H."/>
            <person name="Grigoriev I.V."/>
            <person name="Rokhsar D.S."/>
        </authorList>
    </citation>
    <scope>NUCLEOTIDE SEQUENCE</scope>
    <source>
        <strain evidence="4">I ESC-2004</strain>
    </source>
</reference>
<feature type="compositionally biased region" description="Acidic residues" evidence="1">
    <location>
        <begin position="156"/>
        <end position="167"/>
    </location>
</feature>
<dbReference type="Proteomes" id="UP000014760">
    <property type="component" value="Unassembled WGS sequence"/>
</dbReference>
<protein>
    <recommendedName>
        <fullName evidence="5">Surfeit locus protein 2</fullName>
    </recommendedName>
</protein>
<feature type="compositionally biased region" description="Basic and acidic residues" evidence="1">
    <location>
        <begin position="191"/>
        <end position="202"/>
    </location>
</feature>
<dbReference type="EMBL" id="KB308885">
    <property type="protein sequence ID" value="ELT96259.1"/>
    <property type="molecule type" value="Genomic_DNA"/>
</dbReference>
<dbReference type="OrthoDB" id="127285at2759"/>
<keyword evidence="4" id="KW-1185">Reference proteome</keyword>
<feature type="compositionally biased region" description="Basic residues" evidence="1">
    <location>
        <begin position="203"/>
        <end position="221"/>
    </location>
</feature>
<name>R7TRJ5_CAPTE</name>
<evidence type="ECO:0000313" key="4">
    <source>
        <dbReference type="Proteomes" id="UP000014760"/>
    </source>
</evidence>
<feature type="region of interest" description="Disordered" evidence="1">
    <location>
        <begin position="134"/>
        <end position="237"/>
    </location>
</feature>
<organism evidence="2">
    <name type="scientific">Capitella teleta</name>
    <name type="common">Polychaete worm</name>
    <dbReference type="NCBI Taxonomy" id="283909"/>
    <lineage>
        <taxon>Eukaryota</taxon>
        <taxon>Metazoa</taxon>
        <taxon>Spiralia</taxon>
        <taxon>Lophotrochozoa</taxon>
        <taxon>Annelida</taxon>
        <taxon>Polychaeta</taxon>
        <taxon>Sedentaria</taxon>
        <taxon>Scolecida</taxon>
        <taxon>Capitellidae</taxon>
        <taxon>Capitella</taxon>
    </lineage>
</organism>
<dbReference type="EMBL" id="AMQN01002325">
    <property type="status" value="NOT_ANNOTATED_CDS"/>
    <property type="molecule type" value="Genomic_DNA"/>
</dbReference>
<evidence type="ECO:0008006" key="5">
    <source>
        <dbReference type="Google" id="ProtNLM"/>
    </source>
</evidence>
<evidence type="ECO:0000313" key="3">
    <source>
        <dbReference type="EnsemblMetazoa" id="CapteP226561"/>
    </source>
</evidence>
<accession>R7TRJ5</accession>
<proteinExistence type="predicted"/>
<sequence>MASNASVKLEDLLASALSLKVDGEKVKCSLTGHEMPCRVEVVQTYLKGKKYLKASSKEQCDLLETHKAYLGPSHKNKQEHQLFCKLTCRHINNEPHHIKRHVEGRRFKRALVRWEECQLTGEKFKPVTLMNNRKRNKDSIGSDSSIGNKMDALGLDSDEEGMSDDSMTDLYPPEDFKDFEGDQKEEEGGEENQRSTSNEKSKKTQKKKGKVTGKVAKRKSTQKTSKGGSKTKRAKAN</sequence>
<dbReference type="PANTHER" id="PTHR34348">
    <property type="entry name" value="SURFEIT LOCUS PROTEIN 2"/>
    <property type="match status" value="1"/>
</dbReference>
<evidence type="ECO:0000313" key="2">
    <source>
        <dbReference type="EMBL" id="ELT96259.1"/>
    </source>
</evidence>
<dbReference type="STRING" id="283909.R7TRJ5"/>
<dbReference type="HOGENOM" id="CLU_094630_1_0_1"/>
<dbReference type="Pfam" id="PF05477">
    <property type="entry name" value="SURF2"/>
    <property type="match status" value="1"/>
</dbReference>
<reference evidence="2 4" key="2">
    <citation type="journal article" date="2013" name="Nature">
        <title>Insights into bilaterian evolution from three spiralian genomes.</title>
        <authorList>
            <person name="Simakov O."/>
            <person name="Marletaz F."/>
            <person name="Cho S.J."/>
            <person name="Edsinger-Gonzales E."/>
            <person name="Havlak P."/>
            <person name="Hellsten U."/>
            <person name="Kuo D.H."/>
            <person name="Larsson T."/>
            <person name="Lv J."/>
            <person name="Arendt D."/>
            <person name="Savage R."/>
            <person name="Osoegawa K."/>
            <person name="de Jong P."/>
            <person name="Grimwood J."/>
            <person name="Chapman J.A."/>
            <person name="Shapiro H."/>
            <person name="Aerts A."/>
            <person name="Otillar R.P."/>
            <person name="Terry A.Y."/>
            <person name="Boore J.L."/>
            <person name="Grigoriev I.V."/>
            <person name="Lindberg D.R."/>
            <person name="Seaver E.C."/>
            <person name="Weisblat D.A."/>
            <person name="Putnam N.H."/>
            <person name="Rokhsar D.S."/>
        </authorList>
    </citation>
    <scope>NUCLEOTIDE SEQUENCE</scope>
    <source>
        <strain evidence="2 4">I ESC-2004</strain>
    </source>
</reference>
<reference evidence="3" key="3">
    <citation type="submission" date="2015-06" db="UniProtKB">
        <authorList>
            <consortium name="EnsemblMetazoa"/>
        </authorList>
    </citation>
    <scope>IDENTIFICATION</scope>
</reference>
<gene>
    <name evidence="2" type="ORF">CAPTEDRAFT_226561</name>
</gene>
<dbReference type="OMA" id="QYEPYIV"/>